<dbReference type="InterPro" id="IPR036271">
    <property type="entry name" value="Tet_transcr_reg_TetR-rel_C_sf"/>
</dbReference>
<feature type="DNA-binding region" description="H-T-H motif" evidence="2">
    <location>
        <begin position="46"/>
        <end position="65"/>
    </location>
</feature>
<reference evidence="5 6" key="1">
    <citation type="submission" date="2023-02" db="EMBL/GenBank/DDBJ databases">
        <title>Description and genomic characterization of Microbulbifer bruguierae sp. nov., isolated from the sediment of mangrove plant Bruguiera sexangula.</title>
        <authorList>
            <person name="Long M."/>
        </authorList>
    </citation>
    <scope>NUCLEOTIDE SEQUENCE [LARGE SCALE GENOMIC DNA]</scope>
    <source>
        <strain evidence="5 6">H12</strain>
    </source>
</reference>
<evidence type="ECO:0000259" key="4">
    <source>
        <dbReference type="PROSITE" id="PS50977"/>
    </source>
</evidence>
<dbReference type="EMBL" id="CP118605">
    <property type="protein sequence ID" value="WGL17452.1"/>
    <property type="molecule type" value="Genomic_DNA"/>
</dbReference>
<accession>A0ABY8NHB1</accession>
<feature type="domain" description="HTH tetR-type" evidence="4">
    <location>
        <begin position="23"/>
        <end position="83"/>
    </location>
</feature>
<dbReference type="Gene3D" id="1.10.357.10">
    <property type="entry name" value="Tetracycline Repressor, domain 2"/>
    <property type="match status" value="1"/>
</dbReference>
<dbReference type="SUPFAM" id="SSF48498">
    <property type="entry name" value="Tetracyclin repressor-like, C-terminal domain"/>
    <property type="match status" value="1"/>
</dbReference>
<feature type="region of interest" description="Disordered" evidence="3">
    <location>
        <begin position="1"/>
        <end position="26"/>
    </location>
</feature>
<dbReference type="InterPro" id="IPR009057">
    <property type="entry name" value="Homeodomain-like_sf"/>
</dbReference>
<evidence type="ECO:0000256" key="1">
    <source>
        <dbReference type="ARBA" id="ARBA00023125"/>
    </source>
</evidence>
<evidence type="ECO:0000313" key="6">
    <source>
        <dbReference type="Proteomes" id="UP001236500"/>
    </source>
</evidence>
<evidence type="ECO:0000256" key="2">
    <source>
        <dbReference type="PROSITE-ProRule" id="PRU00335"/>
    </source>
</evidence>
<dbReference type="Pfam" id="PF00440">
    <property type="entry name" value="TetR_N"/>
    <property type="match status" value="1"/>
</dbReference>
<name>A0ABY8NHB1_9GAMM</name>
<evidence type="ECO:0000256" key="3">
    <source>
        <dbReference type="SAM" id="MobiDB-lite"/>
    </source>
</evidence>
<dbReference type="SUPFAM" id="SSF46689">
    <property type="entry name" value="Homeodomain-like"/>
    <property type="match status" value="1"/>
</dbReference>
<sequence>MNNSGSNSVTGSRSRMTQAERSAQSDRQMFDAAIRLIVDQGPQRATLAEIGTSAGYSRGLAAYRYKTKDVFYSALIEHLHMLWCAELDKSIAGTSGLDTIIAAVSALQNFVRSDPDHLRAMYKLYYHTIDHHSEITQKLQEIHHNQRKQALRWITECAEFSASPLSAEAFAEQYCALIFGGIYQWLVCPERINLDQLLQHSKYSLQRIAGG</sequence>
<keyword evidence="1 2" id="KW-0238">DNA-binding</keyword>
<evidence type="ECO:0000313" key="5">
    <source>
        <dbReference type="EMBL" id="WGL17452.1"/>
    </source>
</evidence>
<proteinExistence type="predicted"/>
<dbReference type="RefSeq" id="WP_280321317.1">
    <property type="nucleotide sequence ID" value="NZ_CP118605.1"/>
</dbReference>
<dbReference type="PROSITE" id="PS50977">
    <property type="entry name" value="HTH_TETR_2"/>
    <property type="match status" value="1"/>
</dbReference>
<keyword evidence="6" id="KW-1185">Reference proteome</keyword>
<dbReference type="Proteomes" id="UP001236500">
    <property type="component" value="Chromosome"/>
</dbReference>
<dbReference type="InterPro" id="IPR001647">
    <property type="entry name" value="HTH_TetR"/>
</dbReference>
<protein>
    <submittedName>
        <fullName evidence="5">TetR/AcrR family transcriptional regulator</fullName>
    </submittedName>
</protein>
<gene>
    <name evidence="5" type="ORF">PVT68_03935</name>
</gene>
<organism evidence="5 6">
    <name type="scientific">Microbulbifer bruguierae</name>
    <dbReference type="NCBI Taxonomy" id="3029061"/>
    <lineage>
        <taxon>Bacteria</taxon>
        <taxon>Pseudomonadati</taxon>
        <taxon>Pseudomonadota</taxon>
        <taxon>Gammaproteobacteria</taxon>
        <taxon>Cellvibrionales</taxon>
        <taxon>Microbulbiferaceae</taxon>
        <taxon>Microbulbifer</taxon>
    </lineage>
</organism>